<dbReference type="GO" id="GO:0009085">
    <property type="term" value="P:lysine biosynthetic process"/>
    <property type="evidence" value="ECO:0007669"/>
    <property type="project" value="UniProtKB-KW"/>
</dbReference>
<dbReference type="PANTHER" id="PTHR11835">
    <property type="entry name" value="DECARBOXYLATING DEHYDROGENASES-ISOCITRATE, ISOPROPYLMALATE, TARTRATE"/>
    <property type="match status" value="1"/>
</dbReference>
<dbReference type="GO" id="GO:0006102">
    <property type="term" value="P:isocitrate metabolic process"/>
    <property type="evidence" value="ECO:0007669"/>
    <property type="project" value="TreeGrafter"/>
</dbReference>
<reference evidence="18 19" key="1">
    <citation type="submission" date="2018-06" db="EMBL/GenBank/DDBJ databases">
        <title>Genomic Encyclopedia of Type Strains, Phase IV (KMG-IV): sequencing the most valuable type-strain genomes for metagenomic binning, comparative biology and taxonomic classification.</title>
        <authorList>
            <person name="Goeker M."/>
        </authorList>
    </citation>
    <scope>NUCLEOTIDE SEQUENCE [LARGE SCALE GENOMIC DNA]</scope>
    <source>
        <strain evidence="18 19">DSM 18048</strain>
    </source>
</reference>
<evidence type="ECO:0000256" key="10">
    <source>
        <dbReference type="ARBA" id="ARBA00051094"/>
    </source>
</evidence>
<comment type="cofactor">
    <cofactor evidence="1">
        <name>Mg(2+)</name>
        <dbReference type="ChEBI" id="CHEBI:18420"/>
    </cofactor>
</comment>
<dbReference type="GO" id="GO:0006099">
    <property type="term" value="P:tricarboxylic acid cycle"/>
    <property type="evidence" value="ECO:0007669"/>
    <property type="project" value="TreeGrafter"/>
</dbReference>
<evidence type="ECO:0000256" key="16">
    <source>
        <dbReference type="ARBA" id="ARBA00076472"/>
    </source>
</evidence>
<dbReference type="AlphaFoldDB" id="A0A318SC24"/>
<evidence type="ECO:0000313" key="18">
    <source>
        <dbReference type="EMBL" id="PYE56381.1"/>
    </source>
</evidence>
<evidence type="ECO:0000256" key="6">
    <source>
        <dbReference type="ARBA" id="ARBA00023002"/>
    </source>
</evidence>
<evidence type="ECO:0000256" key="7">
    <source>
        <dbReference type="ARBA" id="ARBA00023027"/>
    </source>
</evidence>
<dbReference type="GO" id="GO:0000287">
    <property type="term" value="F:magnesium ion binding"/>
    <property type="evidence" value="ECO:0007669"/>
    <property type="project" value="InterPro"/>
</dbReference>
<evidence type="ECO:0000256" key="9">
    <source>
        <dbReference type="ARBA" id="ARBA00050979"/>
    </source>
</evidence>
<dbReference type="EC" id="1.1.1.286" evidence="14"/>
<dbReference type="EMBL" id="QJSX01000001">
    <property type="protein sequence ID" value="PYE56381.1"/>
    <property type="molecule type" value="Genomic_DNA"/>
</dbReference>
<keyword evidence="6" id="KW-0560">Oxidoreductase</keyword>
<comment type="catalytic activity">
    <reaction evidence="9">
        <text>D-threo-isocitrate + NAD(+) = 2-oxoglutarate + CO2 + NADH</text>
        <dbReference type="Rhea" id="RHEA:23632"/>
        <dbReference type="ChEBI" id="CHEBI:15562"/>
        <dbReference type="ChEBI" id="CHEBI:16526"/>
        <dbReference type="ChEBI" id="CHEBI:16810"/>
        <dbReference type="ChEBI" id="CHEBI:57540"/>
        <dbReference type="ChEBI" id="CHEBI:57945"/>
        <dbReference type="EC" id="1.1.1.286"/>
    </reaction>
    <physiologicalReaction direction="left-to-right" evidence="9">
        <dbReference type="Rhea" id="RHEA:23633"/>
    </physiologicalReaction>
</comment>
<name>A0A318SC24_9DEIO</name>
<proteinExistence type="inferred from homology"/>
<dbReference type="GO" id="GO:0051287">
    <property type="term" value="F:NAD binding"/>
    <property type="evidence" value="ECO:0007669"/>
    <property type="project" value="InterPro"/>
</dbReference>
<dbReference type="FunFam" id="3.40.718.10:FF:000019">
    <property type="entry name" value="Homoisocitrate dehydrogenase"/>
    <property type="match status" value="1"/>
</dbReference>
<protein>
    <recommendedName>
        <fullName evidence="15">Isocitrate/homoisocitrate dehydrogenase</fullName>
        <ecNumber evidence="14">1.1.1.286</ecNumber>
    </recommendedName>
    <alternativeName>
        <fullName evidence="16">Homoisocitrate dehydrogenase</fullName>
    </alternativeName>
</protein>
<evidence type="ECO:0000256" key="11">
    <source>
        <dbReference type="ARBA" id="ARBA00054060"/>
    </source>
</evidence>
<comment type="function">
    <text evidence="11">Catalyzes the NAD(+)-dependent oxidative decarboxylation of homoisocitrate to 2-oxoadipate (alpha-ketoadipate), a reaction involved in lysine biosynthesis through the alpha-aminoadipate pathway. In addition, has high activity with isocitrate, but is inactive with 3-isopropylmalate.</text>
</comment>
<evidence type="ECO:0000256" key="15">
    <source>
        <dbReference type="ARBA" id="ARBA00071278"/>
    </source>
</evidence>
<evidence type="ECO:0000256" key="5">
    <source>
        <dbReference type="ARBA" id="ARBA00022842"/>
    </source>
</evidence>
<keyword evidence="19" id="KW-1185">Reference proteome</keyword>
<keyword evidence="5" id="KW-0460">Magnesium</keyword>
<dbReference type="PROSITE" id="PS00470">
    <property type="entry name" value="IDH_IMDH"/>
    <property type="match status" value="1"/>
</dbReference>
<dbReference type="GO" id="GO:0033708">
    <property type="term" value="F:isocitrate-homoisocitrate dehydrogenase activity"/>
    <property type="evidence" value="ECO:0007669"/>
    <property type="project" value="UniProtKB-EC"/>
</dbReference>
<evidence type="ECO:0000256" key="12">
    <source>
        <dbReference type="ARBA" id="ARBA00060720"/>
    </source>
</evidence>
<dbReference type="InterPro" id="IPR024084">
    <property type="entry name" value="IsoPropMal-DH-like_dom"/>
</dbReference>
<gene>
    <name evidence="18" type="ORF">DES52_101185</name>
</gene>
<organism evidence="18 19">
    <name type="scientific">Deinococcus yavapaiensis KR-236</name>
    <dbReference type="NCBI Taxonomy" id="694435"/>
    <lineage>
        <taxon>Bacteria</taxon>
        <taxon>Thermotogati</taxon>
        <taxon>Deinococcota</taxon>
        <taxon>Deinococci</taxon>
        <taxon>Deinococcales</taxon>
        <taxon>Deinococcaceae</taxon>
        <taxon>Deinococcus</taxon>
    </lineage>
</organism>
<accession>A0A318SC24</accession>
<evidence type="ECO:0000256" key="8">
    <source>
        <dbReference type="ARBA" id="ARBA00023154"/>
    </source>
</evidence>
<dbReference type="SUPFAM" id="SSF53659">
    <property type="entry name" value="Isocitrate/Isopropylmalate dehydrogenase-like"/>
    <property type="match status" value="1"/>
</dbReference>
<comment type="pathway">
    <text evidence="12">Amino-acid biosynthesis; L-lysine biosynthesis via AAA pathway; L-alpha-aminoadipate from 2-oxoglutarate: step 4/5.</text>
</comment>
<comment type="similarity">
    <text evidence="2">Belongs to the isocitrate and isopropylmalate dehydrogenases family.</text>
</comment>
<dbReference type="OrthoDB" id="56663at2"/>
<evidence type="ECO:0000313" key="19">
    <source>
        <dbReference type="Proteomes" id="UP000248326"/>
    </source>
</evidence>
<evidence type="ECO:0000256" key="14">
    <source>
        <dbReference type="ARBA" id="ARBA00066849"/>
    </source>
</evidence>
<keyword evidence="8" id="KW-0457">Lysine biosynthesis</keyword>
<feature type="domain" description="Isopropylmalate dehydrogenase-like" evidence="17">
    <location>
        <begin position="5"/>
        <end position="327"/>
    </location>
</feature>
<keyword evidence="7" id="KW-0520">NAD</keyword>
<dbReference type="RefSeq" id="WP_110884880.1">
    <property type="nucleotide sequence ID" value="NZ_QJSX01000001.1"/>
</dbReference>
<dbReference type="SMART" id="SM01329">
    <property type="entry name" value="Iso_dh"/>
    <property type="match status" value="1"/>
</dbReference>
<keyword evidence="4" id="KW-0479">Metal-binding</keyword>
<dbReference type="Gene3D" id="3.40.718.10">
    <property type="entry name" value="Isopropylmalate Dehydrogenase"/>
    <property type="match status" value="1"/>
</dbReference>
<dbReference type="Proteomes" id="UP000248326">
    <property type="component" value="Unassembled WGS sequence"/>
</dbReference>
<evidence type="ECO:0000256" key="2">
    <source>
        <dbReference type="ARBA" id="ARBA00007769"/>
    </source>
</evidence>
<evidence type="ECO:0000256" key="3">
    <source>
        <dbReference type="ARBA" id="ARBA00022605"/>
    </source>
</evidence>
<comment type="caution">
    <text evidence="18">The sequence shown here is derived from an EMBL/GenBank/DDBJ whole genome shotgun (WGS) entry which is preliminary data.</text>
</comment>
<dbReference type="Pfam" id="PF00180">
    <property type="entry name" value="Iso_dh"/>
    <property type="match status" value="1"/>
</dbReference>
<dbReference type="InterPro" id="IPR019818">
    <property type="entry name" value="IsoCit/isopropylmalate_DH_CS"/>
</dbReference>
<comment type="subunit">
    <text evidence="13">Homotetramer. Dimer of dimers. The homotetramer can transiently dissociate into homodimers.</text>
</comment>
<evidence type="ECO:0000259" key="17">
    <source>
        <dbReference type="SMART" id="SM01329"/>
    </source>
</evidence>
<evidence type="ECO:0000256" key="1">
    <source>
        <dbReference type="ARBA" id="ARBA00001946"/>
    </source>
</evidence>
<evidence type="ECO:0000256" key="4">
    <source>
        <dbReference type="ARBA" id="ARBA00022723"/>
    </source>
</evidence>
<evidence type="ECO:0000256" key="13">
    <source>
        <dbReference type="ARBA" id="ARBA00063123"/>
    </source>
</evidence>
<sequence>MTNYKICLIEGDGIGHEVVPAAREVLEALGLDLEFTEAHAGYETFLDVGTSVPGATIEAIEAADATLFGAATSPSEKVPGFFGAIRYLRRKFDLFANVRPAKSRPVPGGVDGVDLVLVRENTEGLYVEVERRYGDTAIADAVITKRASSRIGKYALDIARKRRGELAVVHKANVLPVTQGLFLSTVMEEAAQVPQVRAYDVIVDAMAMHLVRSPQRFDVIVATNLFGDILSDLTAGLTGGLGLAPSGNIGEKHAIFESVHGSAPDIAGQGIANPTATILSAAMMLDHLGEPEAAARIQRAVDELLREGSVTRDLGGALDTRGYTDALVRRVSRS</sequence>
<keyword evidence="3" id="KW-0028">Amino-acid biosynthesis</keyword>
<comment type="catalytic activity">
    <reaction evidence="10">
        <text>(2R,3S)-homoisocitrate + NAD(+) = 2-oxoadipate + CO2 + NADH</text>
        <dbReference type="Rhea" id="RHEA:11900"/>
        <dbReference type="ChEBI" id="CHEBI:15404"/>
        <dbReference type="ChEBI" id="CHEBI:16526"/>
        <dbReference type="ChEBI" id="CHEBI:57499"/>
        <dbReference type="ChEBI" id="CHEBI:57540"/>
        <dbReference type="ChEBI" id="CHEBI:57945"/>
        <dbReference type="EC" id="1.1.1.286"/>
    </reaction>
    <physiologicalReaction direction="left-to-right" evidence="10">
        <dbReference type="Rhea" id="RHEA:11901"/>
    </physiologicalReaction>
</comment>
<dbReference type="GO" id="GO:0004449">
    <property type="term" value="F:isocitrate dehydrogenase (NAD+) activity"/>
    <property type="evidence" value="ECO:0007669"/>
    <property type="project" value="TreeGrafter"/>
</dbReference>
<dbReference type="PANTHER" id="PTHR11835:SF34">
    <property type="entry name" value="ISOCITRATE DEHYDROGENASE [NAD] SUBUNIT ALPHA, MITOCHONDRIAL"/>
    <property type="match status" value="1"/>
</dbReference>